<keyword evidence="2" id="KW-0238">DNA-binding</keyword>
<dbReference type="Gene3D" id="3.90.220.20">
    <property type="entry name" value="DNA methylase specificity domains"/>
    <property type="match status" value="2"/>
</dbReference>
<evidence type="ECO:0000313" key="4">
    <source>
        <dbReference type="Proteomes" id="UP000186953"/>
    </source>
</evidence>
<dbReference type="AlphaFoldDB" id="A0A1N6YIQ1"/>
<keyword evidence="1" id="KW-0680">Restriction system</keyword>
<accession>A0A1N6YIQ1</accession>
<dbReference type="OrthoDB" id="9816225at2"/>
<sequence>MNKKDLSERDICSNCHIRDRKCRKVRLFLSTIEEQNAIAEKVNALMGLFDALEQEVQKSQVNSEILMQSVLREVFEGVRKVVEI</sequence>
<keyword evidence="4" id="KW-1185">Reference proteome</keyword>
<dbReference type="EMBL" id="FTMA01000007">
    <property type="protein sequence ID" value="SIR14430.1"/>
    <property type="molecule type" value="Genomic_DNA"/>
</dbReference>
<name>A0A1N6YIQ1_9FLAO</name>
<dbReference type="GO" id="GO:0003677">
    <property type="term" value="F:DNA binding"/>
    <property type="evidence" value="ECO:0007669"/>
    <property type="project" value="UniProtKB-KW"/>
</dbReference>
<dbReference type="STRING" id="228959.SAMN05421797_1077"/>
<protein>
    <submittedName>
        <fullName evidence="3">Type I restriction enzyme, S subunit</fullName>
    </submittedName>
</protein>
<dbReference type="InterPro" id="IPR044946">
    <property type="entry name" value="Restrct_endonuc_typeI_TRD_sf"/>
</dbReference>
<dbReference type="GO" id="GO:0009307">
    <property type="term" value="P:DNA restriction-modification system"/>
    <property type="evidence" value="ECO:0007669"/>
    <property type="project" value="UniProtKB-KW"/>
</dbReference>
<gene>
    <name evidence="3" type="ORF">SAMN05421797_1077</name>
</gene>
<reference evidence="4" key="1">
    <citation type="submission" date="2017-01" db="EMBL/GenBank/DDBJ databases">
        <authorList>
            <person name="Varghese N."/>
            <person name="Submissions S."/>
        </authorList>
    </citation>
    <scope>NUCLEOTIDE SEQUENCE [LARGE SCALE GENOMIC DNA]</scope>
    <source>
        <strain evidence="4">DSM 15366</strain>
    </source>
</reference>
<organism evidence="3 4">
    <name type="scientific">Maribacter ulvicola</name>
    <dbReference type="NCBI Taxonomy" id="228959"/>
    <lineage>
        <taxon>Bacteria</taxon>
        <taxon>Pseudomonadati</taxon>
        <taxon>Bacteroidota</taxon>
        <taxon>Flavobacteriia</taxon>
        <taxon>Flavobacteriales</taxon>
        <taxon>Flavobacteriaceae</taxon>
        <taxon>Maribacter</taxon>
    </lineage>
</organism>
<dbReference type="RefSeq" id="WP_076549759.1">
    <property type="nucleotide sequence ID" value="NZ_FTMA01000007.1"/>
</dbReference>
<evidence type="ECO:0000256" key="1">
    <source>
        <dbReference type="ARBA" id="ARBA00022747"/>
    </source>
</evidence>
<evidence type="ECO:0000256" key="2">
    <source>
        <dbReference type="ARBA" id="ARBA00023125"/>
    </source>
</evidence>
<evidence type="ECO:0000313" key="3">
    <source>
        <dbReference type="EMBL" id="SIR14430.1"/>
    </source>
</evidence>
<dbReference type="SUPFAM" id="SSF116734">
    <property type="entry name" value="DNA methylase specificity domain"/>
    <property type="match status" value="1"/>
</dbReference>
<proteinExistence type="predicted"/>
<dbReference type="Proteomes" id="UP000186953">
    <property type="component" value="Unassembled WGS sequence"/>
</dbReference>